<dbReference type="PANTHER" id="PTHR40659:SF1">
    <property type="entry name" value="NICKEL_COBALT EFFLUX SYSTEM RCNA"/>
    <property type="match status" value="1"/>
</dbReference>
<sequence length="259" mass="27866">MHNHTHELTLGFAFLLGAIHALEPGHGKTAMLVYLAGEKRSLWHPVVMGLSTALSHSLSLFAIAFAVHLTHHVVSGDHHHEHFVSDLLQWISAGLVLCVGAWMLWKAMSGKKTACCHHHSDDSCCEHTNLVTLEALGATAPKQDAMERQRKSSFSTTALLGIAVGLFPCPSALVAYFTGLSTGQPWEAYIIIALFAAGIATSLTSVGICLQLFGARLAKFSTQAKLLPWAHIRALLILGVGLFYLIALVGDSDPTAHIH</sequence>
<feature type="transmembrane region" description="Helical" evidence="13">
    <location>
        <begin position="158"/>
        <end position="177"/>
    </location>
</feature>
<comment type="similarity">
    <text evidence="13">Belongs to the NiCoT transporter (TC 2.A.52) family.</text>
</comment>
<dbReference type="PANTHER" id="PTHR40659">
    <property type="entry name" value="NICKEL/COBALT EFFLUX SYSTEM RCNA"/>
    <property type="match status" value="1"/>
</dbReference>
<dbReference type="OrthoDB" id="271709at2"/>
<comment type="subcellular location">
    <subcellularLocation>
        <location evidence="2 13">Cell membrane</location>
        <topology evidence="2 13">Multi-pass membrane protein</topology>
    </subcellularLocation>
</comment>
<keyword evidence="4 13" id="KW-0813">Transport</keyword>
<accession>A0A518C9J4</accession>
<evidence type="ECO:0000256" key="12">
    <source>
        <dbReference type="ARBA" id="ARBA00023285"/>
    </source>
</evidence>
<feature type="transmembrane region" description="Helical" evidence="13">
    <location>
        <begin position="226"/>
        <end position="247"/>
    </location>
</feature>
<dbReference type="GO" id="GO:0032025">
    <property type="term" value="P:response to cobalt ion"/>
    <property type="evidence" value="ECO:0007669"/>
    <property type="project" value="TreeGrafter"/>
</dbReference>
<evidence type="ECO:0000256" key="13">
    <source>
        <dbReference type="RuleBase" id="RU362101"/>
    </source>
</evidence>
<dbReference type="RefSeq" id="WP_144973574.1">
    <property type="nucleotide sequence ID" value="NZ_CP036289.1"/>
</dbReference>
<evidence type="ECO:0000256" key="11">
    <source>
        <dbReference type="ARBA" id="ARBA00023136"/>
    </source>
</evidence>
<keyword evidence="6" id="KW-0533">Nickel</keyword>
<evidence type="ECO:0000313" key="16">
    <source>
        <dbReference type="Proteomes" id="UP000318626"/>
    </source>
</evidence>
<dbReference type="GO" id="GO:0005886">
    <property type="term" value="C:plasma membrane"/>
    <property type="evidence" value="ECO:0007669"/>
    <property type="project" value="UniProtKB-SubCell"/>
</dbReference>
<dbReference type="InterPro" id="IPR011541">
    <property type="entry name" value="Ni/Co_transpt_high_affinity"/>
</dbReference>
<feature type="domain" description="Urease accessory protein UreH-like transmembrane" evidence="14">
    <location>
        <begin position="148"/>
        <end position="220"/>
    </location>
</feature>
<evidence type="ECO:0000256" key="6">
    <source>
        <dbReference type="ARBA" id="ARBA00022596"/>
    </source>
</evidence>
<keyword evidence="12" id="KW-0170">Cobalt</keyword>
<keyword evidence="10" id="KW-0921">Nickel transport</keyword>
<dbReference type="GO" id="GO:0010045">
    <property type="term" value="P:response to nickel cation"/>
    <property type="evidence" value="ECO:0007669"/>
    <property type="project" value="TreeGrafter"/>
</dbReference>
<evidence type="ECO:0000256" key="3">
    <source>
        <dbReference type="ARBA" id="ARBA00022426"/>
    </source>
</evidence>
<dbReference type="GO" id="GO:0015099">
    <property type="term" value="F:nickel cation transmembrane transporter activity"/>
    <property type="evidence" value="ECO:0007669"/>
    <property type="project" value="UniProtKB-UniRule"/>
</dbReference>
<dbReference type="EMBL" id="CP036289">
    <property type="protein sequence ID" value="QDU75881.1"/>
    <property type="molecule type" value="Genomic_DNA"/>
</dbReference>
<evidence type="ECO:0000256" key="1">
    <source>
        <dbReference type="ARBA" id="ARBA00002510"/>
    </source>
</evidence>
<evidence type="ECO:0000256" key="8">
    <source>
        <dbReference type="ARBA" id="ARBA00022989"/>
    </source>
</evidence>
<evidence type="ECO:0000256" key="4">
    <source>
        <dbReference type="ARBA" id="ARBA00022448"/>
    </source>
</evidence>
<keyword evidence="3" id="KW-0171">Cobalt transport</keyword>
<keyword evidence="7 13" id="KW-0812">Transmembrane</keyword>
<feature type="transmembrane region" description="Helical" evidence="13">
    <location>
        <begin position="189"/>
        <end position="214"/>
    </location>
</feature>
<evidence type="ECO:0000256" key="9">
    <source>
        <dbReference type="ARBA" id="ARBA00023065"/>
    </source>
</evidence>
<dbReference type="Proteomes" id="UP000318626">
    <property type="component" value="Chromosome"/>
</dbReference>
<dbReference type="GO" id="GO:0046583">
    <property type="term" value="F:monoatomic cation efflux transmembrane transporter activity"/>
    <property type="evidence" value="ECO:0007669"/>
    <property type="project" value="TreeGrafter"/>
</dbReference>
<evidence type="ECO:0000313" key="15">
    <source>
        <dbReference type="EMBL" id="QDU75881.1"/>
    </source>
</evidence>
<keyword evidence="8 13" id="KW-1133">Transmembrane helix</keyword>
<dbReference type="Pfam" id="PF13386">
    <property type="entry name" value="DsbD_2"/>
    <property type="match status" value="1"/>
</dbReference>
<dbReference type="InterPro" id="IPR051224">
    <property type="entry name" value="NiCoT_RcnA"/>
</dbReference>
<dbReference type="GO" id="GO:0006824">
    <property type="term" value="P:cobalt ion transport"/>
    <property type="evidence" value="ECO:0007669"/>
    <property type="project" value="UniProtKB-KW"/>
</dbReference>
<dbReference type="AlphaFoldDB" id="A0A518C9J4"/>
<evidence type="ECO:0000256" key="5">
    <source>
        <dbReference type="ARBA" id="ARBA00022475"/>
    </source>
</evidence>
<reference evidence="16" key="1">
    <citation type="submission" date="2019-02" db="EMBL/GenBank/DDBJ databases">
        <title>Deep-cultivation of Planctomycetes and their phenomic and genomic characterization uncovers novel biology.</title>
        <authorList>
            <person name="Wiegand S."/>
            <person name="Jogler M."/>
            <person name="Boedeker C."/>
            <person name="Pinto D."/>
            <person name="Vollmers J."/>
            <person name="Rivas-Marin E."/>
            <person name="Kohn T."/>
            <person name="Peeters S.H."/>
            <person name="Heuer A."/>
            <person name="Rast P."/>
            <person name="Oberbeckmann S."/>
            <person name="Bunk B."/>
            <person name="Jeske O."/>
            <person name="Meyerdierks A."/>
            <person name="Storesund J.E."/>
            <person name="Kallscheuer N."/>
            <person name="Luecker S."/>
            <person name="Lage O.M."/>
            <person name="Pohl T."/>
            <person name="Merkel B.J."/>
            <person name="Hornburger P."/>
            <person name="Mueller R.-W."/>
            <person name="Bruemmer F."/>
            <person name="Labrenz M."/>
            <person name="Spormann A.M."/>
            <person name="Op den Camp H."/>
            <person name="Overmann J."/>
            <person name="Amann R."/>
            <person name="Jetten M.S.M."/>
            <person name="Mascher T."/>
            <person name="Medema M.H."/>
            <person name="Devos D.P."/>
            <person name="Kaster A.-K."/>
            <person name="Ovreas L."/>
            <person name="Rohde M."/>
            <person name="Galperin M.Y."/>
            <person name="Jogler C."/>
        </authorList>
    </citation>
    <scope>NUCLEOTIDE SEQUENCE [LARGE SCALE GENOMIC DNA]</scope>
    <source>
        <strain evidence="16">Pan97</strain>
    </source>
</reference>
<feature type="transmembrane region" description="Helical" evidence="13">
    <location>
        <begin position="42"/>
        <end position="67"/>
    </location>
</feature>
<keyword evidence="11 13" id="KW-0472">Membrane</keyword>
<evidence type="ECO:0000259" key="14">
    <source>
        <dbReference type="Pfam" id="PF13386"/>
    </source>
</evidence>
<keyword evidence="9" id="KW-0406">Ion transport</keyword>
<dbReference type="KEGG" id="bvo:Pan97_29230"/>
<dbReference type="Pfam" id="PF03824">
    <property type="entry name" value="NicO"/>
    <property type="match status" value="1"/>
</dbReference>
<protein>
    <recommendedName>
        <fullName evidence="13">Nickel/cobalt efflux system</fullName>
    </recommendedName>
</protein>
<evidence type="ECO:0000256" key="7">
    <source>
        <dbReference type="ARBA" id="ARBA00022692"/>
    </source>
</evidence>
<evidence type="ECO:0000256" key="2">
    <source>
        <dbReference type="ARBA" id="ARBA00004651"/>
    </source>
</evidence>
<keyword evidence="16" id="KW-1185">Reference proteome</keyword>
<feature type="transmembrane region" description="Helical" evidence="13">
    <location>
        <begin position="87"/>
        <end position="105"/>
    </location>
</feature>
<keyword evidence="5" id="KW-1003">Cell membrane</keyword>
<comment type="function">
    <text evidence="1">Efflux system for nickel and cobalt.</text>
</comment>
<proteinExistence type="inferred from homology"/>
<organism evidence="15 16">
    <name type="scientific">Bremerella volcania</name>
    <dbReference type="NCBI Taxonomy" id="2527984"/>
    <lineage>
        <taxon>Bacteria</taxon>
        <taxon>Pseudomonadati</taxon>
        <taxon>Planctomycetota</taxon>
        <taxon>Planctomycetia</taxon>
        <taxon>Pirellulales</taxon>
        <taxon>Pirellulaceae</taxon>
        <taxon>Bremerella</taxon>
    </lineage>
</organism>
<gene>
    <name evidence="15" type="primary">rcnA</name>
    <name evidence="15" type="ORF">Pan97_29230</name>
</gene>
<dbReference type="InterPro" id="IPR039447">
    <property type="entry name" value="UreH-like_TM_dom"/>
</dbReference>
<evidence type="ECO:0000256" key="10">
    <source>
        <dbReference type="ARBA" id="ARBA00023112"/>
    </source>
</evidence>
<name>A0A518C9J4_9BACT</name>